<evidence type="ECO:0000259" key="1">
    <source>
        <dbReference type="Pfam" id="PF08241"/>
    </source>
</evidence>
<dbReference type="SUPFAM" id="SSF53335">
    <property type="entry name" value="S-adenosyl-L-methionine-dependent methyltransferases"/>
    <property type="match status" value="1"/>
</dbReference>
<dbReference type="InterPro" id="IPR013216">
    <property type="entry name" value="Methyltransf_11"/>
</dbReference>
<dbReference type="InterPro" id="IPR029063">
    <property type="entry name" value="SAM-dependent_MTases_sf"/>
</dbReference>
<dbReference type="Pfam" id="PF08241">
    <property type="entry name" value="Methyltransf_11"/>
    <property type="match status" value="1"/>
</dbReference>
<evidence type="ECO:0000313" key="2">
    <source>
        <dbReference type="EMBL" id="MPM86660.1"/>
    </source>
</evidence>
<sequence>MMLYHVPDIDKALVETHRVLKKGGRFYCATLGENGIGSYIRNALGLPKENLCKFTLQNGAEYLKKLFNTVEKKIYDDALAVTDINDLIAYIHTLPWAEKLRSIPEKEMIDVLEERRENGVIFIPKEYGMFSSRIKK</sequence>
<dbReference type="GO" id="GO:0008757">
    <property type="term" value="F:S-adenosylmethionine-dependent methyltransferase activity"/>
    <property type="evidence" value="ECO:0007669"/>
    <property type="project" value="InterPro"/>
</dbReference>
<feature type="domain" description="Methyltransferase type 11" evidence="1">
    <location>
        <begin position="2"/>
        <end position="28"/>
    </location>
</feature>
<dbReference type="Gene3D" id="3.40.50.150">
    <property type="entry name" value="Vaccinia Virus protein VP39"/>
    <property type="match status" value="1"/>
</dbReference>
<comment type="caution">
    <text evidence="2">The sequence shown here is derived from an EMBL/GenBank/DDBJ whole genome shotgun (WGS) entry which is preliminary data.</text>
</comment>
<reference evidence="2" key="1">
    <citation type="submission" date="2019-08" db="EMBL/GenBank/DDBJ databases">
        <authorList>
            <person name="Kucharzyk K."/>
            <person name="Murdoch R.W."/>
            <person name="Higgins S."/>
            <person name="Loffler F."/>
        </authorList>
    </citation>
    <scope>NUCLEOTIDE SEQUENCE</scope>
</reference>
<organism evidence="2">
    <name type="scientific">bioreactor metagenome</name>
    <dbReference type="NCBI Taxonomy" id="1076179"/>
    <lineage>
        <taxon>unclassified sequences</taxon>
        <taxon>metagenomes</taxon>
        <taxon>ecological metagenomes</taxon>
    </lineage>
</organism>
<dbReference type="AlphaFoldDB" id="A0A645DB29"/>
<name>A0A645DB29_9ZZZZ</name>
<accession>A0A645DB29</accession>
<proteinExistence type="predicted"/>
<dbReference type="EMBL" id="VSSQ01034645">
    <property type="protein sequence ID" value="MPM86660.1"/>
    <property type="molecule type" value="Genomic_DNA"/>
</dbReference>
<gene>
    <name evidence="2" type="ORF">SDC9_133751</name>
</gene>
<protein>
    <recommendedName>
        <fullName evidence="1">Methyltransferase type 11 domain-containing protein</fullName>
    </recommendedName>
</protein>